<keyword evidence="2" id="KW-1185">Reference proteome</keyword>
<sequence>MAPNPTGISVTPSEIDGSSSSHVRVLTLYKGSGHELGSNVTRRPSAPQKGFISLFISARSGEKRLSGHLGRSRPMLL</sequence>
<name>A0A843USB4_COLES</name>
<evidence type="ECO:0000313" key="2">
    <source>
        <dbReference type="Proteomes" id="UP000652761"/>
    </source>
</evidence>
<accession>A0A843USB4</accession>
<comment type="caution">
    <text evidence="1">The sequence shown here is derived from an EMBL/GenBank/DDBJ whole genome shotgun (WGS) entry which is preliminary data.</text>
</comment>
<dbReference type="EMBL" id="NMUH01000714">
    <property type="protein sequence ID" value="MQL83723.1"/>
    <property type="molecule type" value="Genomic_DNA"/>
</dbReference>
<protein>
    <submittedName>
        <fullName evidence="1">Uncharacterized protein</fullName>
    </submittedName>
</protein>
<reference evidence="1" key="1">
    <citation type="submission" date="2017-07" db="EMBL/GenBank/DDBJ databases">
        <title>Taro Niue Genome Assembly and Annotation.</title>
        <authorList>
            <person name="Atibalentja N."/>
            <person name="Keating K."/>
            <person name="Fields C.J."/>
        </authorList>
    </citation>
    <scope>NUCLEOTIDE SEQUENCE</scope>
    <source>
        <strain evidence="1">Niue_2</strain>
        <tissue evidence="1">Leaf</tissue>
    </source>
</reference>
<evidence type="ECO:0000313" key="1">
    <source>
        <dbReference type="EMBL" id="MQL83723.1"/>
    </source>
</evidence>
<dbReference type="AlphaFoldDB" id="A0A843USB4"/>
<gene>
    <name evidence="1" type="ORF">Taro_016222</name>
</gene>
<organism evidence="1 2">
    <name type="scientific">Colocasia esculenta</name>
    <name type="common">Wild taro</name>
    <name type="synonym">Arum esculentum</name>
    <dbReference type="NCBI Taxonomy" id="4460"/>
    <lineage>
        <taxon>Eukaryota</taxon>
        <taxon>Viridiplantae</taxon>
        <taxon>Streptophyta</taxon>
        <taxon>Embryophyta</taxon>
        <taxon>Tracheophyta</taxon>
        <taxon>Spermatophyta</taxon>
        <taxon>Magnoliopsida</taxon>
        <taxon>Liliopsida</taxon>
        <taxon>Araceae</taxon>
        <taxon>Aroideae</taxon>
        <taxon>Colocasieae</taxon>
        <taxon>Colocasia</taxon>
    </lineage>
</organism>
<dbReference type="Proteomes" id="UP000652761">
    <property type="component" value="Unassembled WGS sequence"/>
</dbReference>
<proteinExistence type="predicted"/>